<evidence type="ECO:0000313" key="2">
    <source>
        <dbReference type="Proteomes" id="UP001174136"/>
    </source>
</evidence>
<organism evidence="1 2">
    <name type="scientific">Merluccius polli</name>
    <name type="common">Benguela hake</name>
    <name type="synonym">Merluccius cadenati</name>
    <dbReference type="NCBI Taxonomy" id="89951"/>
    <lineage>
        <taxon>Eukaryota</taxon>
        <taxon>Metazoa</taxon>
        <taxon>Chordata</taxon>
        <taxon>Craniata</taxon>
        <taxon>Vertebrata</taxon>
        <taxon>Euteleostomi</taxon>
        <taxon>Actinopterygii</taxon>
        <taxon>Neopterygii</taxon>
        <taxon>Teleostei</taxon>
        <taxon>Neoteleostei</taxon>
        <taxon>Acanthomorphata</taxon>
        <taxon>Zeiogadaria</taxon>
        <taxon>Gadariae</taxon>
        <taxon>Gadiformes</taxon>
        <taxon>Gadoidei</taxon>
        <taxon>Merlucciidae</taxon>
        <taxon>Merluccius</taxon>
    </lineage>
</organism>
<dbReference type="Proteomes" id="UP001174136">
    <property type="component" value="Unassembled WGS sequence"/>
</dbReference>
<evidence type="ECO:0000313" key="1">
    <source>
        <dbReference type="EMBL" id="KAK0153580.1"/>
    </source>
</evidence>
<dbReference type="AlphaFoldDB" id="A0AA47N7Z9"/>
<proteinExistence type="predicted"/>
<reference evidence="1" key="1">
    <citation type="journal article" date="2023" name="Front. Mar. Sci.">
        <title>A new Merluccius polli reference genome to investigate the effects of global change in West African waters.</title>
        <authorList>
            <person name="Mateo J.L."/>
            <person name="Blanco-Fernandez C."/>
            <person name="Garcia-Vazquez E."/>
            <person name="Machado-Schiaffino G."/>
        </authorList>
    </citation>
    <scope>NUCLEOTIDE SEQUENCE</scope>
    <source>
        <strain evidence="1">C29</strain>
        <tissue evidence="1">Fin</tissue>
    </source>
</reference>
<comment type="caution">
    <text evidence="1">The sequence shown here is derived from an EMBL/GenBank/DDBJ whole genome shotgun (WGS) entry which is preliminary data.</text>
</comment>
<keyword evidence="2" id="KW-1185">Reference proteome</keyword>
<protein>
    <submittedName>
        <fullName evidence="1">Uncharacterized protein</fullName>
    </submittedName>
</protein>
<sequence length="130" mass="14450">MIRWCSTDLLVLELHFNIRPFSIPPLPEDSSHLDGEDAPCRLKSRGVKPFSQVERPWGQALQPGGEAMGSSPSARWRGYGVKPFSQVERPWGQALQPGEDAAHRVVFMKQLSSGLLLVTGKYNCYATVIL</sequence>
<dbReference type="EMBL" id="JAOPHQ010000693">
    <property type="protein sequence ID" value="KAK0153580.1"/>
    <property type="molecule type" value="Genomic_DNA"/>
</dbReference>
<name>A0AA47N7Z9_MERPO</name>
<gene>
    <name evidence="1" type="ORF">N1851_004646</name>
</gene>
<accession>A0AA47N7Z9</accession>